<keyword evidence="3" id="KW-0732">Signal</keyword>
<name>A0A5K7S4B4_9BACT</name>
<comment type="subcellular location">
    <subcellularLocation>
        <location evidence="1">Cell outer membrane</location>
    </subcellularLocation>
</comment>
<dbReference type="KEGG" id="anf:AQPE_0546"/>
<organism evidence="8 9">
    <name type="scientific">Aquipluma nitroreducens</name>
    <dbReference type="NCBI Taxonomy" id="2010828"/>
    <lineage>
        <taxon>Bacteria</taxon>
        <taxon>Pseudomonadati</taxon>
        <taxon>Bacteroidota</taxon>
        <taxon>Bacteroidia</taxon>
        <taxon>Marinilabiliales</taxon>
        <taxon>Prolixibacteraceae</taxon>
        <taxon>Aquipluma</taxon>
    </lineage>
</organism>
<feature type="domain" description="SusD-like N-terminal" evidence="7">
    <location>
        <begin position="17"/>
        <end position="223"/>
    </location>
</feature>
<evidence type="ECO:0000313" key="9">
    <source>
        <dbReference type="Proteomes" id="UP001193389"/>
    </source>
</evidence>
<keyword evidence="5" id="KW-0998">Cell outer membrane</keyword>
<evidence type="ECO:0000256" key="5">
    <source>
        <dbReference type="ARBA" id="ARBA00023237"/>
    </source>
</evidence>
<dbReference type="InterPro" id="IPR033985">
    <property type="entry name" value="SusD-like_N"/>
</dbReference>
<dbReference type="InterPro" id="IPR011990">
    <property type="entry name" value="TPR-like_helical_dom_sf"/>
</dbReference>
<dbReference type="GO" id="GO:0009279">
    <property type="term" value="C:cell outer membrane"/>
    <property type="evidence" value="ECO:0007669"/>
    <property type="project" value="UniProtKB-SubCell"/>
</dbReference>
<reference evidence="8" key="1">
    <citation type="journal article" date="2020" name="Int. J. Syst. Evol. Microbiol.">
        <title>Aquipluma nitroreducens gen. nov. sp. nov., a novel facultatively anaerobic bacterium isolated from a freshwater lake.</title>
        <authorList>
            <person name="Watanabe M."/>
            <person name="Kojima H."/>
            <person name="Fukui M."/>
        </authorList>
    </citation>
    <scope>NUCLEOTIDE SEQUENCE</scope>
    <source>
        <strain evidence="8">MeG22</strain>
    </source>
</reference>
<comment type="similarity">
    <text evidence="2">Belongs to the SusD family.</text>
</comment>
<evidence type="ECO:0000256" key="4">
    <source>
        <dbReference type="ARBA" id="ARBA00023136"/>
    </source>
</evidence>
<protein>
    <submittedName>
        <fullName evidence="8">Outer membrane protein</fullName>
    </submittedName>
</protein>
<accession>A0A5K7S4B4</accession>
<feature type="domain" description="RagB/SusD" evidence="6">
    <location>
        <begin position="263"/>
        <end position="588"/>
    </location>
</feature>
<evidence type="ECO:0000256" key="1">
    <source>
        <dbReference type="ARBA" id="ARBA00004442"/>
    </source>
</evidence>
<evidence type="ECO:0000256" key="2">
    <source>
        <dbReference type="ARBA" id="ARBA00006275"/>
    </source>
</evidence>
<evidence type="ECO:0000313" key="8">
    <source>
        <dbReference type="EMBL" id="BBE16408.1"/>
    </source>
</evidence>
<dbReference type="EMBL" id="AP018694">
    <property type="protein sequence ID" value="BBE16408.1"/>
    <property type="molecule type" value="Genomic_DNA"/>
</dbReference>
<keyword evidence="9" id="KW-1185">Reference proteome</keyword>
<evidence type="ECO:0000259" key="6">
    <source>
        <dbReference type="Pfam" id="PF07980"/>
    </source>
</evidence>
<dbReference type="Gene3D" id="1.25.40.390">
    <property type="match status" value="1"/>
</dbReference>
<evidence type="ECO:0000256" key="3">
    <source>
        <dbReference type="ARBA" id="ARBA00022729"/>
    </source>
</evidence>
<dbReference type="Proteomes" id="UP001193389">
    <property type="component" value="Chromosome"/>
</dbReference>
<proteinExistence type="inferred from homology"/>
<keyword evidence="4" id="KW-0472">Membrane</keyword>
<dbReference type="SUPFAM" id="SSF48452">
    <property type="entry name" value="TPR-like"/>
    <property type="match status" value="1"/>
</dbReference>
<dbReference type="Pfam" id="PF07980">
    <property type="entry name" value="SusD_RagB"/>
    <property type="match status" value="1"/>
</dbReference>
<sequence length="588" mass="65074">MASVFLMAISFSCADSFLDKKPLGSTSEDVFYSEKGVNALLTGAYSMVKGSALWSVSWGASITNWTYGSVASDDAGKGSYIGDQIPVNEIEQWNMSTTNNYPADKWLLNIGMGVNRCNIVLNVITKTPTLAAATATELQAEARFLRGLYYFESWLVFGDKIPLIPEDKVDVANTISNDNPAGAVLKFIEDDLAFAAANLPAKQSQPGRATKWAAKALAARAYMQVLDYASAKPLLDDIITNGGFTLADKFFDNFRIAKNNNSESIFEIQRNVNDINESLNGEMGIGLNAPYAPELGMCCGFHQPTQNLANAFKVDAAGLPLFDTFNNTDLKNDAGIASGDEFIPATDLLDPRIDFTMGRRGLPYMDWGIMRGSDWIRDQAWGGPYVTVEKTFFYKAERNSLSTTTGWQTGINANNFRYLRLGHILLWRAEVAASEGDLATALNYVNQIRTRAGKEVVMGKVNLYKLGDKSINDGDTWKQYVDFTVPAANYKIGTYTAFANKDEAMRAVQWEQRLEFATEGMRFFDLRRWDKAKPGSMKATLEAFAAADQRVRPLVMKGATFDEKDKYQPIPQVQLDLEPGVLKQNTGY</sequence>
<dbReference type="Pfam" id="PF14322">
    <property type="entry name" value="SusD-like_3"/>
    <property type="match status" value="1"/>
</dbReference>
<dbReference type="InterPro" id="IPR012944">
    <property type="entry name" value="SusD_RagB_dom"/>
</dbReference>
<dbReference type="AlphaFoldDB" id="A0A5K7S4B4"/>
<gene>
    <name evidence="8" type="ORF">AQPE_0546</name>
</gene>
<evidence type="ECO:0000259" key="7">
    <source>
        <dbReference type="Pfam" id="PF14322"/>
    </source>
</evidence>